<evidence type="ECO:0000259" key="6">
    <source>
        <dbReference type="PROSITE" id="PS50026"/>
    </source>
</evidence>
<comment type="caution">
    <text evidence="7">The sequence shown here is derived from an EMBL/GenBank/DDBJ whole genome shotgun (WGS) entry which is preliminary data.</text>
</comment>
<feature type="chain" id="PRO_5046183357" evidence="5">
    <location>
        <begin position="26"/>
        <end position="2073"/>
    </location>
</feature>
<dbReference type="Proteomes" id="UP001141327">
    <property type="component" value="Unassembled WGS sequence"/>
</dbReference>
<evidence type="ECO:0000256" key="1">
    <source>
        <dbReference type="PROSITE-ProRule" id="PRU00076"/>
    </source>
</evidence>
<feature type="disulfide bond" evidence="1">
    <location>
        <begin position="1255"/>
        <end position="1272"/>
    </location>
</feature>
<keyword evidence="8" id="KW-1185">Reference proteome</keyword>
<sequence length="2073" mass="210284">MGACMGRICLFIAILVSFLGVPVHGGDVLWGSGQNPYYLMGDTSITAEIFREIALPEGCRVSQVFMNPTVYRSFLLCDDGRLFAAGKNDEGSLCLGFTMDALRTQVTLPIGKTLKAVAAGGFHTILHMTDGSLYGCGLFAIPPEASSAENCPTFGAILPSQLSPVSLAITGKPADRTVVQVCSMFYATVLLLDNGDLYGAGSNEEGRLGLGSSVTSASSFTKIPLPSGRKATAIACTYRNIAAILDDGSVATCGRGDEGENGDGTYADVFTLKIVAMPGTGRKAASVAFASYRLVVRSTGGIISGSGYNADGQLGQGTTTNIPVLTDISIPGGVTATWASGSYCGTLAYTTDRRLLAAGDGTYGQFFMTNTTKKLVMTESDLLTTGLGMVQGISVFSTATLAWGLAAPTMNGVSPATALAGSTVTVTLTGTHFRQEASAVTVGGLPCANPVVANGTLRCSTDPALTAGSHDVVVTNTDVGLNATLSEAFKLTLCSPSLSQPAGRPGDRVTVTGCGFTATCRVQLGATGIELATTLLSATVIEFVVPAQPSAANITYEVILTETATGEQSPPSAGATFSYAPTVSALSVRHGPAAAATTVTVTGTNFASGAVVRLGTEAAHLDLTPVAGTTTSISLIFVVPSQASSESQLGSFHSGQWAVAVANPASAGWGLSAETGPALTFSYEPTVTAVNPSRIDRAATESSLTVTGRNLYSGAAVHLTVAAGGSGTGSAPSGGDITPTSITPMPAALMGSGVVYSSQTAVTIQFYRLPAVISVSGATSNDHSPLLAKGGDQVTVNFTVNVALDTNPSVLPVVTVAGRGAAVTLDAWGATFTAVVTMVSGDPQGNLTYALSGMRDPQGDPQAPSSITGTLAVVFDSVAPRLIGVTGGASTGGSRAQVGDQVTLTLQADESLDGGAAGTMLPTVTLAGRAAAVQLVGPSTVRATVTLREGDPLGPIGYTLSGSLCDLAGNCNASLAPASGLTGITFELMLSARVWAASPVIVSGSVRFTSDNPNGPARARVGDRLAVRLTSSEPLGAATVAIAGHALSATPLDGQAATEWGASWVVRPEDCAAEEGVARLLAAAVVNATDQAGNPLPGGTTPVAATATVELDCTRPRLSRVTFTSSNAALAGVAQPGDLLTVRLTATEPLRVTADSRLVIAGHSVTVTAAADLMWSFEASYRLTGADSPGPVGFTVPLLADLAGNTIEAAISTPTDGPAVIFFERGCVYLRWSVICSLPSLLAPTGSNCTQAADCGTAGGLCVAVGAGTFGCRCAPGRSGARCETVEGTCTVDGDCHNGGSCQGTAPAKACTCAPAWTGDHCHMPDVYRCHTDGDCQAAGDAGARCIAGLTTTAGGLARVGVPMRPGRLRADCHPIGWELADLYRCRTDAECQTTGDTGARCLAGLAGNSTRLWECQCAQPGYTVTATPSGGTTCSPLTLPVIDVYRCHTDAECQATGDTGGLSVNSVRLWECQSAATPSNGTASNGTACGPVATPDVYRCHTDGDCQAAGDTGARCLAGLATPGMRLWECQCAQAGYAVTTTTSNSTTCSQHLVWPSLWLATLHPIRALHFVLPRTDVYRCHTDGECQAGGDAGARCAAGLTTTAGGRLTVLWECQCAQAGYAVTATPSGGTTCSQLTTTVVDVYRCQTDGDCQAAGDTGARCVAGSATPGGVRLWECQCAQTGYAVTTTTSSNSTTCSQLATPVVDVYRCQTDAECQAAGDTGARCMAGSATPGVRLWECQCAQAGYAVTATPSNGTTCSPVATPDMHRCHTDAQCQAAGDLGARCVAAMTTNAGGRLARLWECQCTQQDGYAVHGAACRQVATPVVDVYRCQTDADCQAAGDTGARCTAGLTTPGVRLWECQCAQAGYAPTGNHLQPNVYRCQTDAQCQAGGDTGVRCVAGLAKTARGRSARLWECQCTQAGYAANGTTCSQLATGSAAAAAAATSSVGLWVTSANAGLLLLVAVGLVAVFVCRRGGTSARHPRDDQKELVALGPTPVVNPLVPRGSAASSGKVFPTDPVHDDPAAPAPEPSMPLVAAPSVTLPPVVVVQVAAAAQATLPPDPLPCWEPE</sequence>
<feature type="region of interest" description="Disordered" evidence="3">
    <location>
        <begin position="2010"/>
        <end position="2035"/>
    </location>
</feature>
<keyword evidence="4" id="KW-0472">Membrane</keyword>
<dbReference type="InterPro" id="IPR013783">
    <property type="entry name" value="Ig-like_fold"/>
</dbReference>
<dbReference type="Pfam" id="PF00415">
    <property type="entry name" value="RCC1"/>
    <property type="match status" value="1"/>
</dbReference>
<evidence type="ECO:0000256" key="4">
    <source>
        <dbReference type="SAM" id="Phobius"/>
    </source>
</evidence>
<dbReference type="PANTHER" id="PTHR45982">
    <property type="entry name" value="REGULATOR OF CHROMOSOME CONDENSATION"/>
    <property type="match status" value="1"/>
</dbReference>
<keyword evidence="1" id="KW-0245">EGF-like domain</keyword>
<protein>
    <submittedName>
        <fullName evidence="7">Regulator of chromosome condensation RCC1</fullName>
    </submittedName>
</protein>
<evidence type="ECO:0000256" key="2">
    <source>
        <dbReference type="PROSITE-ProRule" id="PRU00235"/>
    </source>
</evidence>
<name>A0ABQ8UJS9_9EUKA</name>
<feature type="repeat" description="RCC1" evidence="2">
    <location>
        <begin position="80"/>
        <end position="130"/>
    </location>
</feature>
<dbReference type="InterPro" id="IPR051553">
    <property type="entry name" value="Ran_GTPase-activating"/>
</dbReference>
<evidence type="ECO:0000256" key="3">
    <source>
        <dbReference type="SAM" id="MobiDB-lite"/>
    </source>
</evidence>
<keyword evidence="4" id="KW-1133">Transmembrane helix</keyword>
<dbReference type="InterPro" id="IPR014756">
    <property type="entry name" value="Ig_E-set"/>
</dbReference>
<dbReference type="Gene3D" id="2.60.40.10">
    <property type="entry name" value="Immunoglobulins"/>
    <property type="match status" value="3"/>
</dbReference>
<dbReference type="PROSITE" id="PS50012">
    <property type="entry name" value="RCC1_3"/>
    <property type="match status" value="2"/>
</dbReference>
<reference evidence="7" key="1">
    <citation type="journal article" date="2022" name="bioRxiv">
        <title>Genomics of Preaxostyla Flagellates Illuminates Evolutionary Transitions and the Path Towards Mitochondrial Loss.</title>
        <authorList>
            <person name="Novak L.V.F."/>
            <person name="Treitli S.C."/>
            <person name="Pyrih J."/>
            <person name="Halakuc P."/>
            <person name="Pipaliya S.V."/>
            <person name="Vacek V."/>
            <person name="Brzon O."/>
            <person name="Soukal P."/>
            <person name="Eme L."/>
            <person name="Dacks J.B."/>
            <person name="Karnkowska A."/>
            <person name="Elias M."/>
            <person name="Hampl V."/>
        </authorList>
    </citation>
    <scope>NUCLEOTIDE SEQUENCE</scope>
    <source>
        <strain evidence="7">RCP-MX</strain>
    </source>
</reference>
<dbReference type="Pfam" id="PF01833">
    <property type="entry name" value="TIG"/>
    <property type="match status" value="1"/>
</dbReference>
<dbReference type="InterPro" id="IPR009091">
    <property type="entry name" value="RCC1/BLIP-II"/>
</dbReference>
<dbReference type="Gene3D" id="2.130.10.30">
    <property type="entry name" value="Regulator of chromosome condensation 1/beta-lactamase-inhibitor protein II"/>
    <property type="match status" value="2"/>
</dbReference>
<feature type="disulfide bond" evidence="1">
    <location>
        <begin position="1313"/>
        <end position="1322"/>
    </location>
</feature>
<dbReference type="EMBL" id="JAPMOS010000019">
    <property type="protein sequence ID" value="KAJ4459478.1"/>
    <property type="molecule type" value="Genomic_DNA"/>
</dbReference>
<dbReference type="PROSITE" id="PS50026">
    <property type="entry name" value="EGF_3"/>
    <property type="match status" value="2"/>
</dbReference>
<dbReference type="SUPFAM" id="SSF50985">
    <property type="entry name" value="RCC1/BLIP-II"/>
    <property type="match status" value="2"/>
</dbReference>
<dbReference type="PROSITE" id="PS00022">
    <property type="entry name" value="EGF_1"/>
    <property type="match status" value="2"/>
</dbReference>
<dbReference type="Gene3D" id="2.10.25.10">
    <property type="entry name" value="Laminin"/>
    <property type="match status" value="1"/>
</dbReference>
<evidence type="ECO:0000256" key="5">
    <source>
        <dbReference type="SAM" id="SignalP"/>
    </source>
</evidence>
<feature type="transmembrane region" description="Helical" evidence="4">
    <location>
        <begin position="1951"/>
        <end position="1975"/>
    </location>
</feature>
<dbReference type="SMART" id="SM00181">
    <property type="entry name" value="EGF"/>
    <property type="match status" value="5"/>
</dbReference>
<dbReference type="InterPro" id="IPR000408">
    <property type="entry name" value="Reg_chr_condens"/>
</dbReference>
<feature type="signal peptide" evidence="5">
    <location>
        <begin position="1"/>
        <end position="25"/>
    </location>
</feature>
<proteinExistence type="predicted"/>
<dbReference type="SUPFAM" id="SSF81296">
    <property type="entry name" value="E set domains"/>
    <property type="match status" value="2"/>
</dbReference>
<dbReference type="InterPro" id="IPR002909">
    <property type="entry name" value="IPT_dom"/>
</dbReference>
<dbReference type="InterPro" id="IPR000742">
    <property type="entry name" value="EGF"/>
</dbReference>
<dbReference type="CDD" id="cd00603">
    <property type="entry name" value="IPT_PCSR"/>
    <property type="match status" value="1"/>
</dbReference>
<evidence type="ECO:0000313" key="7">
    <source>
        <dbReference type="EMBL" id="KAJ4459478.1"/>
    </source>
</evidence>
<comment type="caution">
    <text evidence="1">Lacks conserved residue(s) required for the propagation of feature annotation.</text>
</comment>
<organism evidence="7 8">
    <name type="scientific">Paratrimastix pyriformis</name>
    <dbReference type="NCBI Taxonomy" id="342808"/>
    <lineage>
        <taxon>Eukaryota</taxon>
        <taxon>Metamonada</taxon>
        <taxon>Preaxostyla</taxon>
        <taxon>Paratrimastigidae</taxon>
        <taxon>Paratrimastix</taxon>
    </lineage>
</organism>
<gene>
    <name evidence="7" type="ORF">PAPYR_4527</name>
</gene>
<dbReference type="PANTHER" id="PTHR45982:SF1">
    <property type="entry name" value="REGULATOR OF CHROMOSOME CONDENSATION"/>
    <property type="match status" value="1"/>
</dbReference>
<accession>A0ABQ8UJS9</accession>
<feature type="disulfide bond" evidence="1">
    <location>
        <begin position="1274"/>
        <end position="1283"/>
    </location>
</feature>
<keyword evidence="5" id="KW-0732">Signal</keyword>
<feature type="domain" description="EGF-like" evidence="6">
    <location>
        <begin position="1286"/>
        <end position="1323"/>
    </location>
</feature>
<evidence type="ECO:0000313" key="8">
    <source>
        <dbReference type="Proteomes" id="UP001141327"/>
    </source>
</evidence>
<keyword evidence="1" id="KW-1015">Disulfide bond</keyword>
<dbReference type="CDD" id="cd00054">
    <property type="entry name" value="EGF_CA"/>
    <property type="match status" value="1"/>
</dbReference>
<feature type="domain" description="EGF-like" evidence="6">
    <location>
        <begin position="1245"/>
        <end position="1284"/>
    </location>
</feature>
<keyword evidence="4" id="KW-0812">Transmembrane</keyword>
<feature type="repeat" description="RCC1" evidence="2">
    <location>
        <begin position="195"/>
        <end position="247"/>
    </location>
</feature>